<gene>
    <name evidence="1" type="ORF">COLO4_37729</name>
</gene>
<name>A0A1R3FZQ8_9ROSI</name>
<dbReference type="Proteomes" id="UP000187203">
    <property type="component" value="Unassembled WGS sequence"/>
</dbReference>
<dbReference type="AlphaFoldDB" id="A0A1R3FZQ8"/>
<evidence type="ECO:0000313" key="1">
    <source>
        <dbReference type="EMBL" id="OMO51318.1"/>
    </source>
</evidence>
<reference evidence="2" key="1">
    <citation type="submission" date="2013-09" db="EMBL/GenBank/DDBJ databases">
        <title>Corchorus olitorius genome sequencing.</title>
        <authorList>
            <person name="Alam M."/>
            <person name="Haque M.S."/>
            <person name="Islam M.S."/>
            <person name="Emdad E.M."/>
            <person name="Islam M.M."/>
            <person name="Ahmed B."/>
            <person name="Halim A."/>
            <person name="Hossen Q.M.M."/>
            <person name="Hossain M.Z."/>
            <person name="Ahmed R."/>
            <person name="Khan M.M."/>
            <person name="Islam R."/>
            <person name="Rashid M.M."/>
            <person name="Khan S.A."/>
            <person name="Rahman M.S."/>
            <person name="Alam M."/>
            <person name="Yahiya A.S."/>
            <person name="Khan M.S."/>
            <person name="Azam M.S."/>
            <person name="Haque T."/>
            <person name="Lashkar M.Z.H."/>
            <person name="Akhand A.I."/>
            <person name="Morshed G."/>
            <person name="Roy S."/>
            <person name="Uddin K.S."/>
            <person name="Rabeya T."/>
            <person name="Hossain A.S."/>
            <person name="Chowdhury A."/>
            <person name="Snigdha A.R."/>
            <person name="Mortoza M.S."/>
            <person name="Matin S.A."/>
            <person name="Hoque S.M.E."/>
            <person name="Islam M.K."/>
            <person name="Roy D.K."/>
            <person name="Haider R."/>
            <person name="Moosa M.M."/>
            <person name="Elias S.M."/>
            <person name="Hasan A.M."/>
            <person name="Jahan S."/>
            <person name="Shafiuddin M."/>
            <person name="Mahmood N."/>
            <person name="Shommy N.S."/>
        </authorList>
    </citation>
    <scope>NUCLEOTIDE SEQUENCE [LARGE SCALE GENOMIC DNA]</scope>
    <source>
        <strain evidence="2">cv. O-4</strain>
    </source>
</reference>
<organism evidence="1 2">
    <name type="scientific">Corchorus olitorius</name>
    <dbReference type="NCBI Taxonomy" id="93759"/>
    <lineage>
        <taxon>Eukaryota</taxon>
        <taxon>Viridiplantae</taxon>
        <taxon>Streptophyta</taxon>
        <taxon>Embryophyta</taxon>
        <taxon>Tracheophyta</taxon>
        <taxon>Spermatophyta</taxon>
        <taxon>Magnoliopsida</taxon>
        <taxon>eudicotyledons</taxon>
        <taxon>Gunneridae</taxon>
        <taxon>Pentapetalae</taxon>
        <taxon>rosids</taxon>
        <taxon>malvids</taxon>
        <taxon>Malvales</taxon>
        <taxon>Malvaceae</taxon>
        <taxon>Grewioideae</taxon>
        <taxon>Apeibeae</taxon>
        <taxon>Corchorus</taxon>
    </lineage>
</organism>
<sequence>MDEDVSLEASPLALNIMNTAQDVMRALAISSSAEKRILHIKWVSPDDGVVKLNTDGAAKGNPGVAGAGDSLTIFE</sequence>
<keyword evidence="2" id="KW-1185">Reference proteome</keyword>
<accession>A0A1R3FZQ8</accession>
<proteinExistence type="predicted"/>
<evidence type="ECO:0000313" key="2">
    <source>
        <dbReference type="Proteomes" id="UP000187203"/>
    </source>
</evidence>
<comment type="caution">
    <text evidence="1">The sequence shown here is derived from an EMBL/GenBank/DDBJ whole genome shotgun (WGS) entry which is preliminary data.</text>
</comment>
<dbReference type="OrthoDB" id="1751747at2759"/>
<protein>
    <submittedName>
        <fullName evidence="1">Uncharacterized protein</fullName>
    </submittedName>
</protein>
<dbReference type="EMBL" id="AWUE01024224">
    <property type="protein sequence ID" value="OMO51318.1"/>
    <property type="molecule type" value="Genomic_DNA"/>
</dbReference>